<accession>A0ABP2UAF0</accession>
<evidence type="ECO:0000259" key="2">
    <source>
        <dbReference type="Pfam" id="PF07510"/>
    </source>
</evidence>
<feature type="domain" description="GmrSD restriction endonucleases N-terminal" evidence="1">
    <location>
        <begin position="26"/>
        <end position="239"/>
    </location>
</feature>
<dbReference type="PANTHER" id="PTHR35149">
    <property type="entry name" value="SLL5132 PROTEIN"/>
    <property type="match status" value="1"/>
</dbReference>
<dbReference type="EMBL" id="APPV01000006">
    <property type="protein sequence ID" value="ENV61803.1"/>
    <property type="molecule type" value="Genomic_DNA"/>
</dbReference>
<organism evidence="3 4">
    <name type="scientific">Acinetobacter soli NIPH 2899</name>
    <dbReference type="NCBI Taxonomy" id="1217677"/>
    <lineage>
        <taxon>Bacteria</taxon>
        <taxon>Pseudomonadati</taxon>
        <taxon>Pseudomonadota</taxon>
        <taxon>Gammaproteobacteria</taxon>
        <taxon>Moraxellales</taxon>
        <taxon>Moraxellaceae</taxon>
        <taxon>Acinetobacter</taxon>
    </lineage>
</organism>
<keyword evidence="4" id="KW-1185">Reference proteome</keyword>
<name>A0ABP2UAF0_9GAMM</name>
<evidence type="ECO:0008006" key="5">
    <source>
        <dbReference type="Google" id="ProtNLM"/>
    </source>
</evidence>
<dbReference type="PANTHER" id="PTHR35149:SF2">
    <property type="entry name" value="DUF262 DOMAIN-CONTAINING PROTEIN"/>
    <property type="match status" value="1"/>
</dbReference>
<dbReference type="InterPro" id="IPR011089">
    <property type="entry name" value="GmrSD_C"/>
</dbReference>
<evidence type="ECO:0000313" key="3">
    <source>
        <dbReference type="EMBL" id="ENV61803.1"/>
    </source>
</evidence>
<dbReference type="Pfam" id="PF07510">
    <property type="entry name" value="GmrSD_C"/>
    <property type="match status" value="1"/>
</dbReference>
<evidence type="ECO:0000313" key="4">
    <source>
        <dbReference type="Proteomes" id="UP000018433"/>
    </source>
</evidence>
<gene>
    <name evidence="3" type="ORF">F950_01087</name>
</gene>
<dbReference type="Pfam" id="PF03235">
    <property type="entry name" value="GmrSD_N"/>
    <property type="match status" value="1"/>
</dbReference>
<protein>
    <recommendedName>
        <fullName evidence="5">DUF262 domain-containing protein</fullName>
    </recommendedName>
</protein>
<feature type="domain" description="GmrSD restriction endonucleases C-terminal" evidence="2">
    <location>
        <begin position="435"/>
        <end position="598"/>
    </location>
</feature>
<sequence length="624" mass="73183">MCGYKYLGVSMKIDAQVKSIEKLKDYFFLVPDYQREYVWKADDQVEQFLTDIDNEYDENAEQQESYFIGSIIIVKNKNKYDVIDGQQRLTTITLTLCAIRDLLSNQELTDLQKNHLSTVNNLLYSFDLDTEKHLLRLELQYEESKNFLDTLILKEKYEGENTASIQKMRAAYNQIYNYLENILQKGVPALTKFARYFMSKIDLVLIESEDIGSALKIFETINQRGASLNAMDLVKNLLFRQANESQFSTIKEKWKNINEALLRCGEHENPLRFLRYFMMARYHNGILREDDIYNWIITKAGKAILKYETHPIELVKEIEFMAQRYADLVNATKRLSDGSDYPHVTHIGFINKYKARQHLVMLLALSKNADKAAIDYLAQQIESFYFVTNTVGILGKSNEHSFANWVVSFRGKTTIEEIQQAVEKTIVPYVLERLDNLKFKFLNIRHDGYNPQYRQRFILGQLENQARTQAGLSEFNFKQIGQLEIEHIFPQTPKDNVLPEEFLDKAEYNNTIYKLGNATLLESVINQAINKMNDLTTNWFEQKQQEYAKSNLLTVNLLDHEYNIGKQTAITRFKDDKNYIFANWSKQAIIDRQQILLDLALDVWRFNDQRLDQYQFSMKYTVNA</sequence>
<evidence type="ECO:0000259" key="1">
    <source>
        <dbReference type="Pfam" id="PF03235"/>
    </source>
</evidence>
<reference evidence="3 4" key="1">
    <citation type="submission" date="2013-02" db="EMBL/GenBank/DDBJ databases">
        <title>The Genome Sequence of Acinetobacter soli NIPH 2899.</title>
        <authorList>
            <consortium name="The Broad Institute Genome Sequencing Platform"/>
            <consortium name="The Broad Institute Genome Sequencing Center for Infectious Disease"/>
            <person name="Cerqueira G."/>
            <person name="Feldgarden M."/>
            <person name="Courvalin P."/>
            <person name="Perichon B."/>
            <person name="Grillot-Courvalin C."/>
            <person name="Clermont D."/>
            <person name="Rocha E."/>
            <person name="Yoon E.-J."/>
            <person name="Nemec A."/>
            <person name="Walker B."/>
            <person name="Young S.K."/>
            <person name="Zeng Q."/>
            <person name="Gargeya S."/>
            <person name="Fitzgerald M."/>
            <person name="Haas B."/>
            <person name="Abouelleil A."/>
            <person name="Alvarado L."/>
            <person name="Arachchi H.M."/>
            <person name="Berlin A.M."/>
            <person name="Chapman S.B."/>
            <person name="Dewar J."/>
            <person name="Goldberg J."/>
            <person name="Griggs A."/>
            <person name="Gujja S."/>
            <person name="Hansen M."/>
            <person name="Howarth C."/>
            <person name="Imamovic A."/>
            <person name="Larimer J."/>
            <person name="McCowan C."/>
            <person name="Murphy C."/>
            <person name="Neiman D."/>
            <person name="Pearson M."/>
            <person name="Priest M."/>
            <person name="Roberts A."/>
            <person name="Saif S."/>
            <person name="Shea T."/>
            <person name="Sisk P."/>
            <person name="Sykes S."/>
            <person name="Wortman J."/>
            <person name="Nusbaum C."/>
            <person name="Birren B."/>
        </authorList>
    </citation>
    <scope>NUCLEOTIDE SEQUENCE [LARGE SCALE GENOMIC DNA]</scope>
    <source>
        <strain evidence="3 4">NIPH 2899</strain>
    </source>
</reference>
<comment type="caution">
    <text evidence="3">The sequence shown here is derived from an EMBL/GenBank/DDBJ whole genome shotgun (WGS) entry which is preliminary data.</text>
</comment>
<proteinExistence type="predicted"/>
<dbReference type="InterPro" id="IPR004919">
    <property type="entry name" value="GmrSD_N"/>
</dbReference>
<dbReference type="Proteomes" id="UP000018433">
    <property type="component" value="Unassembled WGS sequence"/>
</dbReference>